<dbReference type="InterPro" id="IPR008139">
    <property type="entry name" value="SaposinB_dom"/>
</dbReference>
<evidence type="ECO:0000313" key="33">
    <source>
        <dbReference type="Ensembl" id="ENSPMAP00000003306.1"/>
    </source>
</evidence>
<feature type="compositionally biased region" description="Pro residues" evidence="31">
    <location>
        <begin position="65"/>
        <end position="82"/>
    </location>
</feature>
<evidence type="ECO:0000256" key="16">
    <source>
        <dbReference type="ARBA" id="ARBA00023180"/>
    </source>
</evidence>
<evidence type="ECO:0000256" key="15">
    <source>
        <dbReference type="ARBA" id="ARBA00023157"/>
    </source>
</evidence>
<dbReference type="GO" id="GO:0034480">
    <property type="term" value="F:phosphatidylcholine phospholipase C activity"/>
    <property type="evidence" value="ECO:0007669"/>
    <property type="project" value="UniProtKB-EC"/>
</dbReference>
<sequence length="516" mass="58134">AASVCEKLRLQDRRVCQNATQLFKDYVVTVLLHSVLDPGSVCGLLLGPGCGRPGPPHANWSVRLPPVPKPPVRPPRPPPPSAPRDSVLFITDVHWDRDYAEGSQAECGEPLCCRRQDGPPSPGRPGAGKWGDYRACDVPLRTVQSMLEHTQREGRGTGVTHAYWTGDIPAHNVWEQTEQDQLQALTTVTELIRKYLGNTTVYPAVGNHESSPVNSFPPPSAPGHHSSAWLYDAMAKAWSHWLPSDALVTLRFGGFYTALAKPGLRVVSLNMNFCSVENFWLAINDTDPAGQLQWFVDVLQAAENNGEKVHVIGHIAPGLCRKTWSWNYYHIINRYESTIAAQFFGHVHTDQFEMFYDEETLSRPLGVAYLSPSVTTYWDLNPGYRVYEIDGDRKDSTRAVLDHHTFYLDLEEANRLDRPTWRLLYSARKAYGMEALGPADWDALLHRMQDDDALFAIFWWHLHKGHSSEPCIGMCKVAMLCALRSGRSGDPEQCAHQVRPEQHQVLLRIWKETVRC</sequence>
<comment type="catalytic activity">
    <reaction evidence="19">
        <text>a sphingomyelin + H2O = phosphocholine + an N-acylsphing-4-enine + H(+)</text>
        <dbReference type="Rhea" id="RHEA:19253"/>
        <dbReference type="ChEBI" id="CHEBI:15377"/>
        <dbReference type="ChEBI" id="CHEBI:15378"/>
        <dbReference type="ChEBI" id="CHEBI:17636"/>
        <dbReference type="ChEBI" id="CHEBI:52639"/>
        <dbReference type="ChEBI" id="CHEBI:295975"/>
        <dbReference type="EC" id="3.1.4.12"/>
    </reaction>
    <physiologicalReaction direction="left-to-right" evidence="19">
        <dbReference type="Rhea" id="RHEA:19254"/>
    </physiologicalReaction>
</comment>
<evidence type="ECO:0000256" key="25">
    <source>
        <dbReference type="ARBA" id="ARBA00058748"/>
    </source>
</evidence>
<dbReference type="PANTHER" id="PTHR10340">
    <property type="entry name" value="SPHINGOMYELIN PHOSPHODIESTERASE"/>
    <property type="match status" value="1"/>
</dbReference>
<keyword evidence="8" id="KW-0597">Phosphoprotein</keyword>
<dbReference type="OMA" id="HNVTVAM"/>
<dbReference type="SUPFAM" id="SSF56300">
    <property type="entry name" value="Metallo-dependent phosphatases"/>
    <property type="match status" value="1"/>
</dbReference>
<dbReference type="GO" id="GO:0006685">
    <property type="term" value="P:sphingomyelin catabolic process"/>
    <property type="evidence" value="ECO:0007669"/>
    <property type="project" value="InterPro"/>
</dbReference>
<evidence type="ECO:0000256" key="17">
    <source>
        <dbReference type="ARBA" id="ARBA00023228"/>
    </source>
</evidence>
<dbReference type="GO" id="GO:0046872">
    <property type="term" value="F:metal ion binding"/>
    <property type="evidence" value="ECO:0007669"/>
    <property type="project" value="UniProtKB-KW"/>
</dbReference>
<dbReference type="EC" id="3.1.4.3" evidence="5"/>
<evidence type="ECO:0000256" key="5">
    <source>
        <dbReference type="ARBA" id="ARBA00012018"/>
    </source>
</evidence>
<dbReference type="InterPro" id="IPR041805">
    <property type="entry name" value="ASMase/PPN1_MPP"/>
</dbReference>
<dbReference type="GO" id="GO:0005811">
    <property type="term" value="C:lipid droplet"/>
    <property type="evidence" value="ECO:0007669"/>
    <property type="project" value="UniProtKB-SubCell"/>
</dbReference>
<keyword evidence="9" id="KW-0551">Lipid droplet</keyword>
<feature type="binding site" evidence="29">
    <location>
        <position position="314"/>
    </location>
    <ligand>
        <name>Zn(2+)</name>
        <dbReference type="ChEBI" id="CHEBI:29105"/>
        <label>2</label>
    </ligand>
</feature>
<keyword evidence="12" id="KW-0378">Hydrolase</keyword>
<comment type="function">
    <text evidence="25">In the lysosomes, converts sphingomyelin to ceramide. Plays an important role in the export of cholesterol from the intraendolysosomal membranes. Also has phospholipase C activities toward 1,2-diacylglycerolphosphocholine and 1,2-diacylglycerolphosphoglycerol. Modulates stress-induced apoptosis through the production of ceramide.</text>
</comment>
<evidence type="ECO:0000256" key="21">
    <source>
        <dbReference type="ARBA" id="ARBA00051187"/>
    </source>
</evidence>
<evidence type="ECO:0000256" key="1">
    <source>
        <dbReference type="ARBA" id="ARBA00004239"/>
    </source>
</evidence>
<evidence type="ECO:0000256" key="2">
    <source>
        <dbReference type="ARBA" id="ARBA00004371"/>
    </source>
</evidence>
<dbReference type="FunFam" id="3.60.21.10:FF:000045">
    <property type="entry name" value="Sphingomyelin phosphodiesterase"/>
    <property type="match status" value="1"/>
</dbReference>
<evidence type="ECO:0000259" key="32">
    <source>
        <dbReference type="PROSITE" id="PS50015"/>
    </source>
</evidence>
<feature type="binding site" evidence="29">
    <location>
        <position position="167"/>
    </location>
    <ligand>
        <name>Zn(2+)</name>
        <dbReference type="ChEBI" id="CHEBI:29105"/>
        <label>2</label>
    </ligand>
</feature>
<dbReference type="GO" id="GO:0046513">
    <property type="term" value="P:ceramide biosynthetic process"/>
    <property type="evidence" value="ECO:0007669"/>
    <property type="project" value="TreeGrafter"/>
</dbReference>
<dbReference type="AlphaFoldDB" id="S4RDM4"/>
<name>S4RDM4_PETMA</name>
<feature type="disulfide bond" evidence="30">
    <location>
        <begin position="5"/>
        <end position="16"/>
    </location>
</feature>
<evidence type="ECO:0000256" key="3">
    <source>
        <dbReference type="ARBA" id="ARBA00004502"/>
    </source>
</evidence>
<dbReference type="HOGENOM" id="CLU_014743_3_1_1"/>
<dbReference type="Pfam" id="PF00149">
    <property type="entry name" value="Metallophos"/>
    <property type="match status" value="1"/>
</dbReference>
<feature type="disulfide bond" evidence="30">
    <location>
        <begin position="113"/>
        <end position="136"/>
    </location>
</feature>
<keyword evidence="13 29" id="KW-0862">Zinc</keyword>
<protein>
    <recommendedName>
        <fullName evidence="27">Sphingomyelin phosphodiesterase</fullName>
        <ecNumber evidence="6">3.1.4.12</ecNumber>
        <ecNumber evidence="5">3.1.4.3</ecNumber>
    </recommendedName>
    <alternativeName>
        <fullName evidence="28">Acid sphingomyelinase</fullName>
    </alternativeName>
</protein>
<keyword evidence="14" id="KW-0443">Lipid metabolism</keyword>
<keyword evidence="18" id="KW-0326">Glycosidase</keyword>
<evidence type="ECO:0000256" key="29">
    <source>
        <dbReference type="PIRSR" id="PIRSR000948-1"/>
    </source>
</evidence>
<dbReference type="CDD" id="cd00842">
    <property type="entry name" value="MPP_ASMase"/>
    <property type="match status" value="1"/>
</dbReference>
<feature type="binding site" evidence="29">
    <location>
        <position position="207"/>
    </location>
    <ligand>
        <name>Zn(2+)</name>
        <dbReference type="ChEBI" id="CHEBI:29105"/>
        <label>2</label>
    </ligand>
</feature>
<dbReference type="GO" id="GO:0016020">
    <property type="term" value="C:membrane"/>
    <property type="evidence" value="ECO:0007669"/>
    <property type="project" value="GOC"/>
</dbReference>
<dbReference type="PANTHER" id="PTHR10340:SF34">
    <property type="entry name" value="SPHINGOMYELIN PHOSPHODIESTERASE"/>
    <property type="match status" value="1"/>
</dbReference>
<evidence type="ECO:0000256" key="22">
    <source>
        <dbReference type="ARBA" id="ARBA00052601"/>
    </source>
</evidence>
<evidence type="ECO:0000256" key="20">
    <source>
        <dbReference type="ARBA" id="ARBA00048421"/>
    </source>
</evidence>
<evidence type="ECO:0000256" key="14">
    <source>
        <dbReference type="ARBA" id="ARBA00023098"/>
    </source>
</evidence>
<dbReference type="PIRSF" id="PIRSF000948">
    <property type="entry name" value="Sphingomy_PDE"/>
    <property type="match status" value="1"/>
</dbReference>
<comment type="cofactor">
    <cofactor evidence="29">
        <name>Zn(2+)</name>
        <dbReference type="ChEBI" id="CHEBI:29105"/>
    </cofactor>
    <text evidence="29">Binds 2 Zn(2+) ions per subunit.</text>
</comment>
<dbReference type="InterPro" id="IPR029052">
    <property type="entry name" value="Metallo-depent_PP-like"/>
</dbReference>
<evidence type="ECO:0000256" key="8">
    <source>
        <dbReference type="ARBA" id="ARBA00022553"/>
    </source>
</evidence>
<comment type="catalytic activity">
    <reaction evidence="22">
        <text>1,2-dihexadecanoyl-sn-glycero-3-phosphocholine + H2O = 1,2-dihexadecanoyl-sn-glycerol + phosphocholine + H(+)</text>
        <dbReference type="Rhea" id="RHEA:45304"/>
        <dbReference type="ChEBI" id="CHEBI:15377"/>
        <dbReference type="ChEBI" id="CHEBI:15378"/>
        <dbReference type="ChEBI" id="CHEBI:72999"/>
        <dbReference type="ChEBI" id="CHEBI:82929"/>
        <dbReference type="ChEBI" id="CHEBI:295975"/>
    </reaction>
    <physiologicalReaction direction="left-to-right" evidence="22">
        <dbReference type="Rhea" id="RHEA:45305"/>
    </physiologicalReaction>
</comment>
<reference evidence="33" key="2">
    <citation type="submission" date="2025-09" db="UniProtKB">
        <authorList>
            <consortium name="Ensembl"/>
        </authorList>
    </citation>
    <scope>IDENTIFICATION</scope>
</reference>
<evidence type="ECO:0000256" key="4">
    <source>
        <dbReference type="ARBA" id="ARBA00008234"/>
    </source>
</evidence>
<evidence type="ECO:0000256" key="27">
    <source>
        <dbReference type="ARBA" id="ARBA00069549"/>
    </source>
</evidence>
<evidence type="ECO:0000256" key="6">
    <source>
        <dbReference type="ARBA" id="ARBA00012369"/>
    </source>
</evidence>
<comment type="similarity">
    <text evidence="4">Belongs to the acid sphingomyelinase family.</text>
</comment>
<evidence type="ECO:0000256" key="13">
    <source>
        <dbReference type="ARBA" id="ARBA00022833"/>
    </source>
</evidence>
<feature type="region of interest" description="Disordered" evidence="31">
    <location>
        <begin position="61"/>
        <end position="85"/>
    </location>
</feature>
<keyword evidence="15 30" id="KW-1015">Disulfide bond</keyword>
<comment type="function">
    <text evidence="24">This form is generated following cleavage by CASP7 in the extracellular milieu in response to bacterial infection. It shows increased ability to convert sphingomyelin to ceramide and promotes plasma membrane repair. Plasma membrane repair by ceramide counteracts the action of gasdermin-D (GSDMD) perforin (PRF1) pores that are formed in response to bacterial infection.</text>
</comment>
<comment type="catalytic activity">
    <reaction evidence="21">
        <text>N-(octadecanoyl)-sphing-4-enine-1-phosphocholine + H2O = N-octadecanoylsphing-4-enine + phosphocholine + H(+)</text>
        <dbReference type="Rhea" id="RHEA:54284"/>
        <dbReference type="ChEBI" id="CHEBI:15377"/>
        <dbReference type="ChEBI" id="CHEBI:15378"/>
        <dbReference type="ChEBI" id="CHEBI:72961"/>
        <dbReference type="ChEBI" id="CHEBI:83358"/>
        <dbReference type="ChEBI" id="CHEBI:295975"/>
    </reaction>
    <physiologicalReaction direction="left-to-right" evidence="21">
        <dbReference type="Rhea" id="RHEA:54285"/>
    </physiologicalReaction>
</comment>
<dbReference type="Pfam" id="PF19272">
    <property type="entry name" value="ASMase_C"/>
    <property type="match status" value="1"/>
</dbReference>
<evidence type="ECO:0000256" key="18">
    <source>
        <dbReference type="ARBA" id="ARBA00023295"/>
    </source>
</evidence>
<evidence type="ECO:0000256" key="30">
    <source>
        <dbReference type="PIRSR" id="PIRSR000948-2"/>
    </source>
</evidence>
<dbReference type="PROSITE" id="PS50015">
    <property type="entry name" value="SAP_B"/>
    <property type="match status" value="1"/>
</dbReference>
<evidence type="ECO:0000256" key="28">
    <source>
        <dbReference type="ARBA" id="ARBA00076660"/>
    </source>
</evidence>
<dbReference type="Ensembl" id="ENSPMAT00000003321.1">
    <property type="protein sequence ID" value="ENSPMAP00000003306.1"/>
    <property type="gene ID" value="ENSPMAG00000003025.1"/>
</dbReference>
<evidence type="ECO:0000256" key="31">
    <source>
        <dbReference type="SAM" id="MobiDB-lite"/>
    </source>
</evidence>
<evidence type="ECO:0000256" key="19">
    <source>
        <dbReference type="ARBA" id="ARBA00047268"/>
    </source>
</evidence>
<feature type="domain" description="Saposin B-type" evidence="32">
    <location>
        <begin position="1"/>
        <end position="54"/>
    </location>
</feature>
<proteinExistence type="inferred from homology"/>
<evidence type="ECO:0000256" key="7">
    <source>
        <dbReference type="ARBA" id="ARBA00022525"/>
    </source>
</evidence>
<dbReference type="InterPro" id="IPR004843">
    <property type="entry name" value="Calcineurin-like_PHP"/>
</dbReference>
<keyword evidence="11" id="KW-0732">Signal</keyword>
<keyword evidence="17" id="KW-0458">Lysosome</keyword>
<dbReference type="Gene3D" id="3.60.21.10">
    <property type="match status" value="1"/>
</dbReference>
<dbReference type="GO" id="GO:0061750">
    <property type="term" value="F:acid sphingomyelin phosphodiesterase activity"/>
    <property type="evidence" value="ECO:0007669"/>
    <property type="project" value="TreeGrafter"/>
</dbReference>
<comment type="function">
    <text evidence="23">Converts sphingomyelin to ceramide. Exists as two enzymatic forms that arise from alternative trafficking of a single protein precursor, one that is targeted to the endolysosomal compartment, whereas the other is released extracellularly. However, in response to various forms of stress, lysosomal exocytosis may represent a major source of the secretory form.</text>
</comment>
<dbReference type="EC" id="3.1.4.12" evidence="6"/>
<evidence type="ECO:0000256" key="10">
    <source>
        <dbReference type="ARBA" id="ARBA00022723"/>
    </source>
</evidence>
<evidence type="ECO:0000256" key="23">
    <source>
        <dbReference type="ARBA" id="ARBA00053461"/>
    </source>
</evidence>
<dbReference type="GO" id="GO:0016798">
    <property type="term" value="F:hydrolase activity, acting on glycosyl bonds"/>
    <property type="evidence" value="ECO:0007669"/>
    <property type="project" value="UniProtKB-KW"/>
</dbReference>
<comment type="catalytic activity">
    <reaction evidence="20">
        <text>a 1,2-diacyl-sn-glycero-3-phosphocholine + H2O = phosphocholine + a 1,2-diacyl-sn-glycerol + H(+)</text>
        <dbReference type="Rhea" id="RHEA:10604"/>
        <dbReference type="ChEBI" id="CHEBI:15377"/>
        <dbReference type="ChEBI" id="CHEBI:15378"/>
        <dbReference type="ChEBI" id="CHEBI:17815"/>
        <dbReference type="ChEBI" id="CHEBI:57643"/>
        <dbReference type="ChEBI" id="CHEBI:295975"/>
        <dbReference type="EC" id="3.1.4.3"/>
    </reaction>
    <physiologicalReaction direction="left-to-right" evidence="20">
        <dbReference type="Rhea" id="RHEA:10605"/>
    </physiologicalReaction>
</comment>
<comment type="subunit">
    <text evidence="26">Monomer. Interacts with SORT1; the interaction is required for SMPD1 targeting to lysosomes.</text>
</comment>
<evidence type="ECO:0000256" key="11">
    <source>
        <dbReference type="ARBA" id="ARBA00022729"/>
    </source>
</evidence>
<dbReference type="GO" id="GO:0005764">
    <property type="term" value="C:lysosome"/>
    <property type="evidence" value="ECO:0007669"/>
    <property type="project" value="UniProtKB-SubCell"/>
</dbReference>
<feature type="binding site" evidence="29">
    <location>
        <position position="346"/>
    </location>
    <ligand>
        <name>Zn(2+)</name>
        <dbReference type="ChEBI" id="CHEBI:29105"/>
        <label>2</label>
    </ligand>
</feature>
<accession>S4RDM4</accession>
<feature type="binding site" evidence="29">
    <location>
        <position position="167"/>
    </location>
    <ligand>
        <name>Zn(2+)</name>
        <dbReference type="ChEBI" id="CHEBI:29105"/>
        <label>1</label>
    </ligand>
</feature>
<dbReference type="STRING" id="7757.ENSPMAP00000003306"/>
<feature type="disulfide bond" evidence="30">
    <location>
        <begin position="274"/>
        <end position="320"/>
    </location>
</feature>
<evidence type="ECO:0000256" key="9">
    <source>
        <dbReference type="ARBA" id="ARBA00022677"/>
    </source>
</evidence>
<evidence type="ECO:0000256" key="26">
    <source>
        <dbReference type="ARBA" id="ARBA00062722"/>
    </source>
</evidence>
<feature type="disulfide bond" evidence="30">
    <location>
        <begin position="471"/>
        <end position="475"/>
    </location>
</feature>
<dbReference type="InterPro" id="IPR011160">
    <property type="entry name" value="Sphingomy_PDE"/>
</dbReference>
<keyword evidence="16" id="KW-0325">Glycoprotein</keyword>
<dbReference type="InterPro" id="IPR045473">
    <property type="entry name" value="ASM_C"/>
</dbReference>
<feature type="binding site" evidence="29">
    <location>
        <position position="348"/>
    </location>
    <ligand>
        <name>Zn(2+)</name>
        <dbReference type="ChEBI" id="CHEBI:29105"/>
        <label>1</label>
    </ligand>
</feature>
<feature type="binding site" evidence="29">
    <location>
        <position position="94"/>
    </location>
    <ligand>
        <name>Zn(2+)</name>
        <dbReference type="ChEBI" id="CHEBI:29105"/>
        <label>1</label>
    </ligand>
</feature>
<reference evidence="33" key="1">
    <citation type="submission" date="2025-08" db="UniProtKB">
        <authorList>
            <consortium name="Ensembl"/>
        </authorList>
    </citation>
    <scope>IDENTIFICATION</scope>
</reference>
<comment type="subcellular location">
    <subcellularLocation>
        <location evidence="3">Lipid droplet</location>
    </subcellularLocation>
    <subcellularLocation>
        <location evidence="2">Lysosome</location>
    </subcellularLocation>
    <subcellularLocation>
        <location evidence="1">Secreted</location>
        <location evidence="1">Extracellular space</location>
    </subcellularLocation>
</comment>
<feature type="binding site" evidence="29">
    <location>
        <position position="92"/>
    </location>
    <ligand>
        <name>Zn(2+)</name>
        <dbReference type="ChEBI" id="CHEBI:29105"/>
        <label>1</label>
    </ligand>
</feature>
<keyword evidence="7" id="KW-0964">Secreted</keyword>
<organism evidence="33">
    <name type="scientific">Petromyzon marinus</name>
    <name type="common">Sea lamprey</name>
    <dbReference type="NCBI Taxonomy" id="7757"/>
    <lineage>
        <taxon>Eukaryota</taxon>
        <taxon>Metazoa</taxon>
        <taxon>Chordata</taxon>
        <taxon>Craniata</taxon>
        <taxon>Vertebrata</taxon>
        <taxon>Cyclostomata</taxon>
        <taxon>Hyperoartia</taxon>
        <taxon>Petromyzontiformes</taxon>
        <taxon>Petromyzontidae</taxon>
        <taxon>Petromyzon</taxon>
    </lineage>
</organism>
<evidence type="ECO:0000256" key="24">
    <source>
        <dbReference type="ARBA" id="ARBA00057858"/>
    </source>
</evidence>
<dbReference type="GeneTree" id="ENSGT00950000183182"/>
<keyword evidence="10 29" id="KW-0479">Metal-binding</keyword>
<feature type="disulfide bond" evidence="30">
    <location>
        <begin position="107"/>
        <end position="112"/>
    </location>
</feature>
<dbReference type="GO" id="GO:0005615">
    <property type="term" value="C:extracellular space"/>
    <property type="evidence" value="ECO:0007669"/>
    <property type="project" value="TreeGrafter"/>
</dbReference>
<evidence type="ECO:0000256" key="12">
    <source>
        <dbReference type="ARBA" id="ARBA00022801"/>
    </source>
</evidence>